<dbReference type="Proteomes" id="UP001199044">
    <property type="component" value="Unassembled WGS sequence"/>
</dbReference>
<name>A0ABS7YJB9_9VIBR</name>
<keyword evidence="3" id="KW-1185">Reference proteome</keyword>
<proteinExistence type="predicted"/>
<feature type="transmembrane region" description="Helical" evidence="1">
    <location>
        <begin position="7"/>
        <end position="25"/>
    </location>
</feature>
<sequence length="147" mass="17316">MNERFRFVVWAVLLVILVSTFFRYWQKVQVVADQTAFTLAADRMLDRANQIKQLWILKGKPSRLEYAEQTISLNRDGWVFPSTGSSIDCEKIMSILYPSETILNFEPLVENLSERDRFICNFEYNGQHAIQIIWMGKQFFVKVLEEP</sequence>
<keyword evidence="1" id="KW-1133">Transmembrane helix</keyword>
<keyword evidence="1" id="KW-0812">Transmembrane</keyword>
<protein>
    <recommendedName>
        <fullName evidence="4">MSHA biogenesis protein MshF</fullName>
    </recommendedName>
</protein>
<dbReference type="RefSeq" id="WP_068711839.1">
    <property type="nucleotide sequence ID" value="NZ_AP014635.1"/>
</dbReference>
<organism evidence="2 3">
    <name type="scientific">Vibrio tritonius</name>
    <dbReference type="NCBI Taxonomy" id="1435069"/>
    <lineage>
        <taxon>Bacteria</taxon>
        <taxon>Pseudomonadati</taxon>
        <taxon>Pseudomonadota</taxon>
        <taxon>Gammaproteobacteria</taxon>
        <taxon>Vibrionales</taxon>
        <taxon>Vibrionaceae</taxon>
        <taxon>Vibrio</taxon>
    </lineage>
</organism>
<reference evidence="3" key="1">
    <citation type="submission" date="2023-07" db="EMBL/GenBank/DDBJ databases">
        <title>Molecular identification of indigenous halophilic bacteria isolated from red sea cost, biodegradation of synthetic dyes and assessment of degraded metabolite toxicity.</title>
        <authorList>
            <person name="Chaieb K."/>
            <person name="Altayb H.N."/>
        </authorList>
    </citation>
    <scope>NUCLEOTIDE SEQUENCE [LARGE SCALE GENOMIC DNA]</scope>
    <source>
        <strain evidence="3">K20</strain>
    </source>
</reference>
<accession>A0ABS7YJB9</accession>
<dbReference type="EMBL" id="JAIWIU010000039">
    <property type="protein sequence ID" value="MCA2015751.1"/>
    <property type="molecule type" value="Genomic_DNA"/>
</dbReference>
<evidence type="ECO:0000313" key="3">
    <source>
        <dbReference type="Proteomes" id="UP001199044"/>
    </source>
</evidence>
<comment type="caution">
    <text evidence="2">The sequence shown here is derived from an EMBL/GenBank/DDBJ whole genome shotgun (WGS) entry which is preliminary data.</text>
</comment>
<keyword evidence="1" id="KW-0472">Membrane</keyword>
<evidence type="ECO:0000313" key="2">
    <source>
        <dbReference type="EMBL" id="MCA2015751.1"/>
    </source>
</evidence>
<evidence type="ECO:0000256" key="1">
    <source>
        <dbReference type="SAM" id="Phobius"/>
    </source>
</evidence>
<evidence type="ECO:0008006" key="4">
    <source>
        <dbReference type="Google" id="ProtNLM"/>
    </source>
</evidence>
<gene>
    <name evidence="2" type="ORF">LDJ79_06490</name>
</gene>